<evidence type="ECO:0000313" key="1">
    <source>
        <dbReference type="EMBL" id="SVA92787.1"/>
    </source>
</evidence>
<protein>
    <submittedName>
        <fullName evidence="1">Uncharacterized protein</fullName>
    </submittedName>
</protein>
<dbReference type="AlphaFoldDB" id="A0A381ZVA9"/>
<reference evidence="1" key="1">
    <citation type="submission" date="2018-05" db="EMBL/GenBank/DDBJ databases">
        <authorList>
            <person name="Lanie J.A."/>
            <person name="Ng W.-L."/>
            <person name="Kazmierczak K.M."/>
            <person name="Andrzejewski T.M."/>
            <person name="Davidsen T.M."/>
            <person name="Wayne K.J."/>
            <person name="Tettelin H."/>
            <person name="Glass J.I."/>
            <person name="Rusch D."/>
            <person name="Podicherti R."/>
            <person name="Tsui H.-C.T."/>
            <person name="Winkler M.E."/>
        </authorList>
    </citation>
    <scope>NUCLEOTIDE SEQUENCE</scope>
</reference>
<sequence>MAEYAKENDDTSMDPDEYSKFGMEAMKYVEQHFSG</sequence>
<gene>
    <name evidence="1" type="ORF">METZ01_LOCUS145641</name>
</gene>
<name>A0A381ZVA9_9ZZZZ</name>
<dbReference type="EMBL" id="UINC01022677">
    <property type="protein sequence ID" value="SVA92787.1"/>
    <property type="molecule type" value="Genomic_DNA"/>
</dbReference>
<accession>A0A381ZVA9</accession>
<proteinExistence type="predicted"/>
<organism evidence="1">
    <name type="scientific">marine metagenome</name>
    <dbReference type="NCBI Taxonomy" id="408172"/>
    <lineage>
        <taxon>unclassified sequences</taxon>
        <taxon>metagenomes</taxon>
        <taxon>ecological metagenomes</taxon>
    </lineage>
</organism>